<reference evidence="1" key="1">
    <citation type="submission" date="2021-06" db="EMBL/GenBank/DDBJ databases">
        <title>Halomicroarcula sp. F24A a new haloarchaeum isolated from saline soil.</title>
        <authorList>
            <person name="Duran-Viseras A."/>
            <person name="Sanchez-Porro C."/>
            <person name="Ventosa A."/>
        </authorList>
    </citation>
    <scope>NUCLEOTIDE SEQUENCE</scope>
    <source>
        <strain evidence="1">F24A</strain>
    </source>
</reference>
<accession>A0A8J7YNY0</accession>
<gene>
    <name evidence="1" type="ORF">EGD98_16460</name>
</gene>
<protein>
    <submittedName>
        <fullName evidence="1">Uncharacterized protein</fullName>
    </submittedName>
</protein>
<dbReference type="EMBL" id="RKLQ01000003">
    <property type="protein sequence ID" value="MBX0305256.1"/>
    <property type="molecule type" value="Genomic_DNA"/>
</dbReference>
<name>A0A8J7YNY0_9EURY</name>
<dbReference type="AlphaFoldDB" id="A0A8J7YNY0"/>
<sequence length="66" mass="7239">MALRLLLLALGLAELLAPRKVVDFWMNLATAESDVELRSWVYTAARLEGLVIVLWLLAAGRGGDES</sequence>
<organism evidence="1 2">
    <name type="scientific">Haloarcula salinisoli</name>
    <dbReference type="NCBI Taxonomy" id="2487746"/>
    <lineage>
        <taxon>Archaea</taxon>
        <taxon>Methanobacteriati</taxon>
        <taxon>Methanobacteriota</taxon>
        <taxon>Stenosarchaea group</taxon>
        <taxon>Halobacteria</taxon>
        <taxon>Halobacteriales</taxon>
        <taxon>Haloarculaceae</taxon>
        <taxon>Haloarcula</taxon>
    </lineage>
</organism>
<evidence type="ECO:0000313" key="2">
    <source>
        <dbReference type="Proteomes" id="UP000783863"/>
    </source>
</evidence>
<dbReference type="Proteomes" id="UP000783863">
    <property type="component" value="Unassembled WGS sequence"/>
</dbReference>
<keyword evidence="2" id="KW-1185">Reference proteome</keyword>
<proteinExistence type="predicted"/>
<dbReference type="RefSeq" id="WP_220589498.1">
    <property type="nucleotide sequence ID" value="NZ_RKLQ01000003.1"/>
</dbReference>
<comment type="caution">
    <text evidence="1">The sequence shown here is derived from an EMBL/GenBank/DDBJ whole genome shotgun (WGS) entry which is preliminary data.</text>
</comment>
<evidence type="ECO:0000313" key="1">
    <source>
        <dbReference type="EMBL" id="MBX0305256.1"/>
    </source>
</evidence>